<name>A0ABN7T8K6_OIKDI</name>
<dbReference type="InterPro" id="IPR036742">
    <property type="entry name" value="ATP_synth_F1_esu_sf_mt"/>
</dbReference>
<reference evidence="3 4" key="1">
    <citation type="submission" date="2021-04" db="EMBL/GenBank/DDBJ databases">
        <authorList>
            <person name="Bliznina A."/>
        </authorList>
    </citation>
    <scope>NUCLEOTIDE SEQUENCE [LARGE SCALE GENOMIC DNA]</scope>
</reference>
<keyword evidence="4" id="KW-1185">Reference proteome</keyword>
<evidence type="ECO:0000313" key="3">
    <source>
        <dbReference type="EMBL" id="CAG5111679.1"/>
    </source>
</evidence>
<keyword evidence="2" id="KW-0066">ATP synthesis</keyword>
<organism evidence="3 4">
    <name type="scientific">Oikopleura dioica</name>
    <name type="common">Tunicate</name>
    <dbReference type="NCBI Taxonomy" id="34765"/>
    <lineage>
        <taxon>Eukaryota</taxon>
        <taxon>Metazoa</taxon>
        <taxon>Chordata</taxon>
        <taxon>Tunicata</taxon>
        <taxon>Appendicularia</taxon>
        <taxon>Copelata</taxon>
        <taxon>Oikopleuridae</taxon>
        <taxon>Oikopleura</taxon>
    </lineage>
</organism>
<evidence type="ECO:0000313" key="4">
    <source>
        <dbReference type="Proteomes" id="UP001158576"/>
    </source>
</evidence>
<dbReference type="Gene3D" id="1.10.1620.20">
    <property type="entry name" value="ATP synthase, F1 complex, epsilon subunit superfamily, mitochondrial"/>
    <property type="match status" value="1"/>
</dbReference>
<dbReference type="EMBL" id="OU015567">
    <property type="protein sequence ID" value="CAG5111679.1"/>
    <property type="molecule type" value="Genomic_DNA"/>
</dbReference>
<gene>
    <name evidence="3" type="ORF">OKIOD_LOCUS14724</name>
</gene>
<dbReference type="Pfam" id="PF04627">
    <property type="entry name" value="ATP-synt_Eps"/>
    <property type="match status" value="1"/>
</dbReference>
<evidence type="ECO:0000256" key="2">
    <source>
        <dbReference type="ARBA" id="ARBA00023196"/>
    </source>
</evidence>
<dbReference type="InterPro" id="IPR006721">
    <property type="entry name" value="ATP_synth_F1_esu_mt"/>
</dbReference>
<evidence type="ECO:0000256" key="1">
    <source>
        <dbReference type="ARBA" id="ARBA00009502"/>
    </source>
</evidence>
<accession>A0ABN7T8K6</accession>
<proteinExistence type="inferred from homology"/>
<dbReference type="SUPFAM" id="SSF48690">
    <property type="entry name" value="Epsilon subunit of mitochondrial F1F0-ATP synthase"/>
    <property type="match status" value="1"/>
</dbReference>
<protein>
    <submittedName>
        <fullName evidence="3">Oidioi.mRNA.OKI2018_I69.chr2.g5959.t1.cds</fullName>
    </submittedName>
</protein>
<dbReference type="Proteomes" id="UP001158576">
    <property type="component" value="Chromosome 2"/>
</dbReference>
<comment type="similarity">
    <text evidence="1">Belongs to the eukaryotic ATPase epsilon family.</text>
</comment>
<sequence length="66" mass="6904">MSTWKAAGITYVRFSAIAAGALKRGLNAEAIAKRAGGSGQNIIARQWANGKPNGDFIIGNKVMEAL</sequence>
<keyword evidence="2" id="KW-0139">CF(1)</keyword>